<evidence type="ECO:0000256" key="4">
    <source>
        <dbReference type="SAM" id="SignalP"/>
    </source>
</evidence>
<keyword evidence="5" id="KW-1185">Reference proteome</keyword>
<dbReference type="GO" id="GO:0016788">
    <property type="term" value="F:hydrolase activity, acting on ester bonds"/>
    <property type="evidence" value="ECO:0007669"/>
    <property type="project" value="InterPro"/>
</dbReference>
<dbReference type="InterPro" id="IPR036514">
    <property type="entry name" value="SGNH_hydro_sf"/>
</dbReference>
<dbReference type="SUPFAM" id="SSF52266">
    <property type="entry name" value="SGNH hydrolase"/>
    <property type="match status" value="1"/>
</dbReference>
<keyword evidence="3" id="KW-0443">Lipid metabolism</keyword>
<name>A0AB40CWH6_DIOCR</name>
<keyword evidence="3" id="KW-0442">Lipid degradation</keyword>
<feature type="chain" id="PRO_5044262325" evidence="4">
    <location>
        <begin position="22"/>
        <end position="412"/>
    </location>
</feature>
<dbReference type="AlphaFoldDB" id="A0AB40CWH6"/>
<dbReference type="Pfam" id="PF00657">
    <property type="entry name" value="Lipase_GDSL"/>
    <property type="match status" value="1"/>
</dbReference>
<dbReference type="CDD" id="cd01837">
    <property type="entry name" value="SGNH_plant_lipase_like"/>
    <property type="match status" value="1"/>
</dbReference>
<dbReference type="PANTHER" id="PTHR45648">
    <property type="entry name" value="GDSL LIPASE/ACYLHYDROLASE FAMILY PROTEIN (AFU_ORTHOLOGUE AFUA_4G14700)"/>
    <property type="match status" value="1"/>
</dbReference>
<protein>
    <submittedName>
        <fullName evidence="6">GDSL esterase/lipase At5g08460</fullName>
    </submittedName>
</protein>
<dbReference type="GO" id="GO:0009555">
    <property type="term" value="P:pollen development"/>
    <property type="evidence" value="ECO:0007669"/>
    <property type="project" value="EnsemblPlants"/>
</dbReference>
<keyword evidence="4" id="KW-0732">Signal</keyword>
<evidence type="ECO:0000313" key="6">
    <source>
        <dbReference type="RefSeq" id="XP_039142940.1"/>
    </source>
</evidence>
<reference evidence="6" key="1">
    <citation type="submission" date="2025-08" db="UniProtKB">
        <authorList>
            <consortium name="RefSeq"/>
        </authorList>
    </citation>
    <scope>IDENTIFICATION</scope>
</reference>
<dbReference type="GO" id="GO:0005737">
    <property type="term" value="C:cytoplasm"/>
    <property type="evidence" value="ECO:0007669"/>
    <property type="project" value="EnsemblPlants"/>
</dbReference>
<evidence type="ECO:0000256" key="3">
    <source>
        <dbReference type="ARBA" id="ARBA00022963"/>
    </source>
</evidence>
<comment type="similarity">
    <text evidence="1">Belongs to the 'GDSL' lipolytic enzyme family.</text>
</comment>
<organism evidence="5 6">
    <name type="scientific">Dioscorea cayennensis subsp. rotundata</name>
    <name type="common">White Guinea yam</name>
    <name type="synonym">Dioscorea rotundata</name>
    <dbReference type="NCBI Taxonomy" id="55577"/>
    <lineage>
        <taxon>Eukaryota</taxon>
        <taxon>Viridiplantae</taxon>
        <taxon>Streptophyta</taxon>
        <taxon>Embryophyta</taxon>
        <taxon>Tracheophyta</taxon>
        <taxon>Spermatophyta</taxon>
        <taxon>Magnoliopsida</taxon>
        <taxon>Liliopsida</taxon>
        <taxon>Dioscoreales</taxon>
        <taxon>Dioscoreaceae</taxon>
        <taxon>Dioscorea</taxon>
    </lineage>
</organism>
<keyword evidence="2" id="KW-0378">Hydrolase</keyword>
<dbReference type="Proteomes" id="UP001515500">
    <property type="component" value="Chromosome 17"/>
</dbReference>
<accession>A0AB40CWH6</accession>
<proteinExistence type="inferred from homology"/>
<sequence>MAARLLLSSLLPLFLTFSSSSSSSSSSPSLQDPSLHKPSHFLIDAFIPVAGDGQPSTTAAPIVAPLPVLPPFPLAPALFVLGDSTVDSGTNNYLGTFARADRPPYGRDFDTHRPTGRFSNGRVIVDFLAERLGLPFVPPYLGRSGRIEDMIHGLNYASAASGILFSSGSDLGQHISLTQQILQLIDTFQQLEMDLGVAAAADFISRSVFYISIGSNDFIHYYMQNTSAVLSLFLPWEFNQMLANTLKQEIKTLYEKNVRKVVFMGIAPIGCTPHYLMLYGSKNGECVDEINNVVIEFNYAMRYMIDELNHELSDAKITFCDAFNGSMDILANRNLYGFQTTTEACCGLGKYRGSIMCLLPEMACSNASTYVWWDEFHPTDAVNRILANNIWSGEHTVMCHPMNLLQMIDSGH</sequence>
<dbReference type="GO" id="GO:0016042">
    <property type="term" value="P:lipid catabolic process"/>
    <property type="evidence" value="ECO:0007669"/>
    <property type="project" value="UniProtKB-KW"/>
</dbReference>
<dbReference type="InterPro" id="IPR001087">
    <property type="entry name" value="GDSL"/>
</dbReference>
<dbReference type="InterPro" id="IPR035669">
    <property type="entry name" value="SGNH_plant_lipase-like"/>
</dbReference>
<dbReference type="PANTHER" id="PTHR45648:SF13">
    <property type="entry name" value="OS02G0290900 PROTEIN"/>
    <property type="match status" value="1"/>
</dbReference>
<evidence type="ECO:0000313" key="5">
    <source>
        <dbReference type="Proteomes" id="UP001515500"/>
    </source>
</evidence>
<feature type="signal peptide" evidence="4">
    <location>
        <begin position="1"/>
        <end position="21"/>
    </location>
</feature>
<evidence type="ECO:0000256" key="2">
    <source>
        <dbReference type="ARBA" id="ARBA00022801"/>
    </source>
</evidence>
<evidence type="ECO:0000256" key="1">
    <source>
        <dbReference type="ARBA" id="ARBA00008668"/>
    </source>
</evidence>
<dbReference type="RefSeq" id="XP_039142940.1">
    <property type="nucleotide sequence ID" value="XM_039287006.1"/>
</dbReference>
<dbReference type="GeneID" id="120280231"/>
<dbReference type="InterPro" id="IPR051058">
    <property type="entry name" value="GDSL_Est/Lipase"/>
</dbReference>
<gene>
    <name evidence="6" type="primary">LOC120280231</name>
</gene>
<dbReference type="Gene3D" id="3.40.50.1110">
    <property type="entry name" value="SGNH hydrolase"/>
    <property type="match status" value="1"/>
</dbReference>